<reference evidence="3 4" key="1">
    <citation type="journal article" date="2015" name="Stand. Genomic Sci.">
        <title>Genomic Encyclopedia of Bacterial and Archaeal Type Strains, Phase III: the genomes of soil and plant-associated and newly described type strains.</title>
        <authorList>
            <person name="Whitman W.B."/>
            <person name="Woyke T."/>
            <person name="Klenk H.P."/>
            <person name="Zhou Y."/>
            <person name="Lilburn T.G."/>
            <person name="Beck B.J."/>
            <person name="De Vos P."/>
            <person name="Vandamme P."/>
            <person name="Eisen J.A."/>
            <person name="Garrity G."/>
            <person name="Hugenholtz P."/>
            <person name="Kyrpides N.C."/>
        </authorList>
    </citation>
    <scope>NUCLEOTIDE SEQUENCE [LARGE SCALE GENOMIC DNA]</scope>
    <source>
        <strain evidence="3 4">CGMCC 1.2546</strain>
    </source>
</reference>
<dbReference type="EMBL" id="VLKT01000059">
    <property type="protein sequence ID" value="TWI23778.1"/>
    <property type="molecule type" value="Genomic_DNA"/>
</dbReference>
<protein>
    <submittedName>
        <fullName evidence="3">Acyltransferase-like protein</fullName>
    </submittedName>
</protein>
<evidence type="ECO:0000313" key="3">
    <source>
        <dbReference type="EMBL" id="TWI23778.1"/>
    </source>
</evidence>
<evidence type="ECO:0000259" key="2">
    <source>
        <dbReference type="Pfam" id="PF01757"/>
    </source>
</evidence>
<keyword evidence="3" id="KW-0808">Transferase</keyword>
<feature type="transmembrane region" description="Helical" evidence="1">
    <location>
        <begin position="120"/>
        <end position="138"/>
    </location>
</feature>
<dbReference type="Pfam" id="PF01757">
    <property type="entry name" value="Acyl_transf_3"/>
    <property type="match status" value="1"/>
</dbReference>
<evidence type="ECO:0000313" key="4">
    <source>
        <dbReference type="Proteomes" id="UP000317122"/>
    </source>
</evidence>
<keyword evidence="1" id="KW-1133">Transmembrane helix</keyword>
<proteinExistence type="predicted"/>
<dbReference type="InterPro" id="IPR052734">
    <property type="entry name" value="Nod_factor_acetyltransferase"/>
</dbReference>
<keyword evidence="1" id="KW-0472">Membrane</keyword>
<evidence type="ECO:0000256" key="1">
    <source>
        <dbReference type="SAM" id="Phobius"/>
    </source>
</evidence>
<dbReference type="AlphaFoldDB" id="A0A562MVD0"/>
<feature type="transmembrane region" description="Helical" evidence="1">
    <location>
        <begin position="174"/>
        <end position="193"/>
    </location>
</feature>
<dbReference type="PANTHER" id="PTHR37312:SF1">
    <property type="entry name" value="MEMBRANE-BOUND ACYLTRANSFERASE YKRP-RELATED"/>
    <property type="match status" value="1"/>
</dbReference>
<organism evidence="3 4">
    <name type="scientific">Mesorhizobium tianshanense</name>
    <dbReference type="NCBI Taxonomy" id="39844"/>
    <lineage>
        <taxon>Bacteria</taxon>
        <taxon>Pseudomonadati</taxon>
        <taxon>Pseudomonadota</taxon>
        <taxon>Alphaproteobacteria</taxon>
        <taxon>Hyphomicrobiales</taxon>
        <taxon>Phyllobacteriaceae</taxon>
        <taxon>Mesorhizobium</taxon>
    </lineage>
</organism>
<sequence length="200" mass="22275">MRQTWPDVAKGVGIVLVVLAHVLTQSRWQLAPAIYFAISLFYMPFFFVISGYLYTVSDRKGLLSKRVHGLLIPYVTFLSLVITGMLLVDLLRGDIPAPWQIRELMTNAILGGRYLTGELGIFWFVTCLFATQIIYNEVAKRTAGPTDPAMLTFVAAAVVLAYIIQAYWPDVRSPLALTNVPLAIGAFWFGHALRESSFTA</sequence>
<keyword evidence="4" id="KW-1185">Reference proteome</keyword>
<feature type="transmembrane region" description="Helical" evidence="1">
    <location>
        <begin position="150"/>
        <end position="168"/>
    </location>
</feature>
<feature type="non-terminal residue" evidence="3">
    <location>
        <position position="200"/>
    </location>
</feature>
<name>A0A562MVD0_9HYPH</name>
<comment type="caution">
    <text evidence="3">The sequence shown here is derived from an EMBL/GenBank/DDBJ whole genome shotgun (WGS) entry which is preliminary data.</text>
</comment>
<gene>
    <name evidence="3" type="ORF">IQ26_06440</name>
</gene>
<keyword evidence="1" id="KW-0812">Transmembrane</keyword>
<dbReference type="PANTHER" id="PTHR37312">
    <property type="entry name" value="MEMBRANE-BOUND ACYLTRANSFERASE YKRP-RELATED"/>
    <property type="match status" value="1"/>
</dbReference>
<feature type="transmembrane region" description="Helical" evidence="1">
    <location>
        <begin position="34"/>
        <end position="55"/>
    </location>
</feature>
<dbReference type="Proteomes" id="UP000317122">
    <property type="component" value="Unassembled WGS sequence"/>
</dbReference>
<feature type="domain" description="Acyltransferase 3" evidence="2">
    <location>
        <begin position="4"/>
        <end position="191"/>
    </location>
</feature>
<accession>A0A562MVD0</accession>
<dbReference type="GO" id="GO:0016747">
    <property type="term" value="F:acyltransferase activity, transferring groups other than amino-acyl groups"/>
    <property type="evidence" value="ECO:0007669"/>
    <property type="project" value="InterPro"/>
</dbReference>
<dbReference type="InterPro" id="IPR002656">
    <property type="entry name" value="Acyl_transf_3_dom"/>
</dbReference>
<keyword evidence="3" id="KW-0012">Acyltransferase</keyword>
<feature type="transmembrane region" description="Helical" evidence="1">
    <location>
        <begin position="67"/>
        <end position="88"/>
    </location>
</feature>